<evidence type="ECO:0000313" key="2">
    <source>
        <dbReference type="Proteomes" id="UP001212996"/>
    </source>
</evidence>
<comment type="caution">
    <text evidence="1">The sequence shown here is derived from an EMBL/GenBank/DDBJ whole genome shotgun (WGS) entry which is preliminary data.</text>
</comment>
<evidence type="ECO:0000313" key="1">
    <source>
        <dbReference type="EMBL" id="MDB6374610.1"/>
    </source>
</evidence>
<reference evidence="1" key="1">
    <citation type="submission" date="2023-01" db="EMBL/GenBank/DDBJ databases">
        <title>Genome sequencing of Photorhabdus bodei 09-20.</title>
        <authorList>
            <person name="Kalindamar S."/>
            <person name="Kumru S."/>
        </authorList>
    </citation>
    <scope>NUCLEOTIDE SEQUENCE</scope>
    <source>
        <strain evidence="1">09-20</strain>
    </source>
</reference>
<dbReference type="RefSeq" id="WP_228900233.1">
    <property type="nucleotide sequence ID" value="NZ_CAWQKC010000059.1"/>
</dbReference>
<sequence length="48" mass="5569">MTGVSECSQQRGNLKDDGYIRTHYEIWKLFAYIPTPPIFSNRSNETFG</sequence>
<dbReference type="Proteomes" id="UP001212996">
    <property type="component" value="Unassembled WGS sequence"/>
</dbReference>
<proteinExistence type="predicted"/>
<dbReference type="AlphaFoldDB" id="A0AAW6BRY4"/>
<name>A0AAW6BRY4_9GAMM</name>
<accession>A0AAW6BRY4</accession>
<gene>
    <name evidence="1" type="ORF">PH362_22475</name>
</gene>
<dbReference type="EMBL" id="JAQMFO010000051">
    <property type="protein sequence ID" value="MDB6374610.1"/>
    <property type="molecule type" value="Genomic_DNA"/>
</dbReference>
<organism evidence="1 2">
    <name type="scientific">Photorhabdus bodei</name>
    <dbReference type="NCBI Taxonomy" id="2029681"/>
    <lineage>
        <taxon>Bacteria</taxon>
        <taxon>Pseudomonadati</taxon>
        <taxon>Pseudomonadota</taxon>
        <taxon>Gammaproteobacteria</taxon>
        <taxon>Enterobacterales</taxon>
        <taxon>Morganellaceae</taxon>
        <taxon>Photorhabdus</taxon>
    </lineage>
</organism>
<protein>
    <submittedName>
        <fullName evidence="1">Uncharacterized protein</fullName>
    </submittedName>
</protein>